<evidence type="ECO:0000259" key="7">
    <source>
        <dbReference type="Pfam" id="PF01709"/>
    </source>
</evidence>
<reference evidence="9 10" key="1">
    <citation type="submission" date="2017-09" db="EMBL/GenBank/DDBJ databases">
        <title>Depth-based differentiation of microbial function through sediment-hosted aquifers and enrichment of novel symbionts in the deep terrestrial subsurface.</title>
        <authorList>
            <person name="Probst A.J."/>
            <person name="Ladd B."/>
            <person name="Jarett J.K."/>
            <person name="Geller-Mcgrath D.E."/>
            <person name="Sieber C.M."/>
            <person name="Emerson J.B."/>
            <person name="Anantharaman K."/>
            <person name="Thomas B.C."/>
            <person name="Malmstrom R."/>
            <person name="Stieglmeier M."/>
            <person name="Klingl A."/>
            <person name="Woyke T."/>
            <person name="Ryan C.M."/>
            <person name="Banfield J.F."/>
        </authorList>
    </citation>
    <scope>NUCLEOTIDE SEQUENCE [LARGE SCALE GENOMIC DNA]</scope>
    <source>
        <strain evidence="9">CG08_land_8_20_14_0_20_40_16</strain>
    </source>
</reference>
<dbReference type="NCBIfam" id="TIGR01033">
    <property type="entry name" value="YebC/PmpR family DNA-binding transcriptional regulator"/>
    <property type="match status" value="1"/>
</dbReference>
<dbReference type="EMBL" id="PEXU01000019">
    <property type="protein sequence ID" value="PIS42793.1"/>
    <property type="molecule type" value="Genomic_DNA"/>
</dbReference>
<keyword evidence="5 6" id="KW-0804">Transcription</keyword>
<dbReference type="Gene3D" id="3.30.70.980">
    <property type="match status" value="2"/>
</dbReference>
<comment type="caution">
    <text evidence="9">The sequence shown here is derived from an EMBL/GenBank/DDBJ whole genome shotgun (WGS) entry which is preliminary data.</text>
</comment>
<dbReference type="Gene3D" id="1.10.10.200">
    <property type="match status" value="1"/>
</dbReference>
<proteinExistence type="inferred from homology"/>
<name>A0A2H0YYI6_9BACT</name>
<gene>
    <name evidence="9" type="ORF">COT24_01530</name>
</gene>
<organism evidence="9 10">
    <name type="scientific">Candidatus Kerfeldbacteria bacterium CG08_land_8_20_14_0_20_40_16</name>
    <dbReference type="NCBI Taxonomy" id="2014244"/>
    <lineage>
        <taxon>Bacteria</taxon>
        <taxon>Candidatus Kerfeldiibacteriota</taxon>
    </lineage>
</organism>
<comment type="subcellular location">
    <subcellularLocation>
        <location evidence="6">Cytoplasm</location>
    </subcellularLocation>
</comment>
<dbReference type="PANTHER" id="PTHR12532:SF6">
    <property type="entry name" value="TRANSCRIPTIONAL REGULATORY PROTEIN YEBC-RELATED"/>
    <property type="match status" value="1"/>
</dbReference>
<keyword evidence="4 6" id="KW-0238">DNA-binding</keyword>
<keyword evidence="3 6" id="KW-0805">Transcription regulation</keyword>
<dbReference type="Pfam" id="PF01709">
    <property type="entry name" value="Transcrip_reg"/>
    <property type="match status" value="1"/>
</dbReference>
<dbReference type="GO" id="GO:0005829">
    <property type="term" value="C:cytosol"/>
    <property type="evidence" value="ECO:0007669"/>
    <property type="project" value="TreeGrafter"/>
</dbReference>
<evidence type="ECO:0000256" key="4">
    <source>
        <dbReference type="ARBA" id="ARBA00023125"/>
    </source>
</evidence>
<feature type="domain" description="TACO1/YebC-like N-terminal" evidence="8">
    <location>
        <begin position="5"/>
        <end position="76"/>
    </location>
</feature>
<dbReference type="GO" id="GO:0006355">
    <property type="term" value="P:regulation of DNA-templated transcription"/>
    <property type="evidence" value="ECO:0007669"/>
    <property type="project" value="UniProtKB-UniRule"/>
</dbReference>
<dbReference type="Pfam" id="PF20772">
    <property type="entry name" value="TACO1_YebC_N"/>
    <property type="match status" value="1"/>
</dbReference>
<dbReference type="HAMAP" id="MF_00693">
    <property type="entry name" value="Transcrip_reg_TACO1"/>
    <property type="match status" value="1"/>
</dbReference>
<dbReference type="InterPro" id="IPR002876">
    <property type="entry name" value="Transcrip_reg_TACO1-like"/>
</dbReference>
<dbReference type="Proteomes" id="UP000231542">
    <property type="component" value="Unassembled WGS sequence"/>
</dbReference>
<dbReference type="PANTHER" id="PTHR12532">
    <property type="entry name" value="TRANSLATIONAL ACTIVATOR OF CYTOCHROME C OXIDASE 1"/>
    <property type="match status" value="1"/>
</dbReference>
<evidence type="ECO:0000256" key="2">
    <source>
        <dbReference type="ARBA" id="ARBA00022490"/>
    </source>
</evidence>
<evidence type="ECO:0000256" key="1">
    <source>
        <dbReference type="ARBA" id="ARBA00008724"/>
    </source>
</evidence>
<evidence type="ECO:0000256" key="5">
    <source>
        <dbReference type="ARBA" id="ARBA00023163"/>
    </source>
</evidence>
<dbReference type="FunFam" id="1.10.10.200:FF:000002">
    <property type="entry name" value="Probable transcriptional regulatory protein CLM62_37755"/>
    <property type="match status" value="1"/>
</dbReference>
<dbReference type="NCBIfam" id="NF009044">
    <property type="entry name" value="PRK12378.1"/>
    <property type="match status" value="1"/>
</dbReference>
<dbReference type="InterPro" id="IPR026564">
    <property type="entry name" value="Transcrip_reg_TACO1-like_dom3"/>
</dbReference>
<dbReference type="InterPro" id="IPR049083">
    <property type="entry name" value="TACO1_YebC_N"/>
</dbReference>
<dbReference type="NCBIfam" id="NF001030">
    <property type="entry name" value="PRK00110.1"/>
    <property type="match status" value="1"/>
</dbReference>
<accession>A0A2H0YYI6</accession>
<dbReference type="InterPro" id="IPR029072">
    <property type="entry name" value="YebC-like"/>
</dbReference>
<evidence type="ECO:0000259" key="8">
    <source>
        <dbReference type="Pfam" id="PF20772"/>
    </source>
</evidence>
<protein>
    <recommendedName>
        <fullName evidence="6">Probable transcriptional regulatory protein COT24_01530</fullName>
    </recommendedName>
</protein>
<dbReference type="InterPro" id="IPR017856">
    <property type="entry name" value="Integrase-like_N"/>
</dbReference>
<sequence length="242" mass="27275">MSGHSKWAQIKRQKGVADAKKGTLFTKLANTITIAAREGGGNPEINFKLRLALEKARQANMPKENMERAIKRGTGELGGVQIEEITYEAFGPEGITLLIETVTDNKNRTASEIRRIVTKHGGRLGEANSVNWMFERKGVIYFKKPSLAEEKEALELELIDQGAEDFKEEGEVFIVYSLPADLEKIKIIIEGKNIPVEHATAEFIAKNPLDHSQIKNPEKIQKFLEELENSEEVNNFYSNYEE</sequence>
<feature type="domain" description="TACO1/YebC-like second and third" evidence="7">
    <location>
        <begin position="83"/>
        <end position="240"/>
    </location>
</feature>
<evidence type="ECO:0000313" key="9">
    <source>
        <dbReference type="EMBL" id="PIS42793.1"/>
    </source>
</evidence>
<evidence type="ECO:0000256" key="6">
    <source>
        <dbReference type="HAMAP-Rule" id="MF_00693"/>
    </source>
</evidence>
<evidence type="ECO:0000256" key="3">
    <source>
        <dbReference type="ARBA" id="ARBA00023015"/>
    </source>
</evidence>
<dbReference type="InterPro" id="IPR048300">
    <property type="entry name" value="TACO1_YebC-like_2nd/3rd_dom"/>
</dbReference>
<dbReference type="SUPFAM" id="SSF75625">
    <property type="entry name" value="YebC-like"/>
    <property type="match status" value="1"/>
</dbReference>
<keyword evidence="2 6" id="KW-0963">Cytoplasm</keyword>
<dbReference type="GO" id="GO:0003677">
    <property type="term" value="F:DNA binding"/>
    <property type="evidence" value="ECO:0007669"/>
    <property type="project" value="UniProtKB-UniRule"/>
</dbReference>
<evidence type="ECO:0000313" key="10">
    <source>
        <dbReference type="Proteomes" id="UP000231542"/>
    </source>
</evidence>
<comment type="similarity">
    <text evidence="1 6">Belongs to the TACO1 family.</text>
</comment>
<dbReference type="AlphaFoldDB" id="A0A2H0YYI6"/>